<sequence>MSDIKVIKDQEEKAPTRFINFSTSGRRFEFAFLKADYFKGDTLVIDLLGNHNFLLNHETLHKKGHLEHVFHINEMQADQLRDCLDEFLY</sequence>
<dbReference type="AlphaFoldDB" id="A0A917F175"/>
<dbReference type="InterPro" id="IPR021415">
    <property type="entry name" value="SAV0927-like"/>
</dbReference>
<organism evidence="1 2">
    <name type="scientific">Halobacillus andaensis</name>
    <dbReference type="NCBI Taxonomy" id="1176239"/>
    <lineage>
        <taxon>Bacteria</taxon>
        <taxon>Bacillati</taxon>
        <taxon>Bacillota</taxon>
        <taxon>Bacilli</taxon>
        <taxon>Bacillales</taxon>
        <taxon>Bacillaceae</taxon>
        <taxon>Halobacillus</taxon>
    </lineage>
</organism>
<keyword evidence="2" id="KW-1185">Reference proteome</keyword>
<comment type="caution">
    <text evidence="1">The sequence shown here is derived from an EMBL/GenBank/DDBJ whole genome shotgun (WGS) entry which is preliminary data.</text>
</comment>
<dbReference type="Pfam" id="PF11256">
    <property type="entry name" value="SAV0927-like"/>
    <property type="match status" value="1"/>
</dbReference>
<accession>A0A917F175</accession>
<name>A0A917F175_HALAA</name>
<proteinExistence type="predicted"/>
<reference evidence="1" key="1">
    <citation type="journal article" date="2014" name="Int. J. Syst. Evol. Microbiol.">
        <title>Complete genome sequence of Corynebacterium casei LMG S-19264T (=DSM 44701T), isolated from a smear-ripened cheese.</title>
        <authorList>
            <consortium name="US DOE Joint Genome Institute (JGI-PGF)"/>
            <person name="Walter F."/>
            <person name="Albersmeier A."/>
            <person name="Kalinowski J."/>
            <person name="Ruckert C."/>
        </authorList>
    </citation>
    <scope>NUCLEOTIDE SEQUENCE</scope>
    <source>
        <strain evidence="1">CGMCC 1.12153</strain>
    </source>
</reference>
<protein>
    <recommendedName>
        <fullName evidence="3">DUF3055 domain-containing protein</fullName>
    </recommendedName>
</protein>
<dbReference type="RefSeq" id="WP_188378768.1">
    <property type="nucleotide sequence ID" value="NZ_BMEL01000004.1"/>
</dbReference>
<reference evidence="1" key="2">
    <citation type="submission" date="2020-09" db="EMBL/GenBank/DDBJ databases">
        <authorList>
            <person name="Sun Q."/>
            <person name="Zhou Y."/>
        </authorList>
    </citation>
    <scope>NUCLEOTIDE SEQUENCE</scope>
    <source>
        <strain evidence="1">CGMCC 1.12153</strain>
    </source>
</reference>
<dbReference type="Proteomes" id="UP000660110">
    <property type="component" value="Unassembled WGS sequence"/>
</dbReference>
<evidence type="ECO:0000313" key="1">
    <source>
        <dbReference type="EMBL" id="GGF32580.1"/>
    </source>
</evidence>
<evidence type="ECO:0000313" key="2">
    <source>
        <dbReference type="Proteomes" id="UP000660110"/>
    </source>
</evidence>
<dbReference type="EMBL" id="BMEL01000004">
    <property type="protein sequence ID" value="GGF32580.1"/>
    <property type="molecule type" value="Genomic_DNA"/>
</dbReference>
<evidence type="ECO:0008006" key="3">
    <source>
        <dbReference type="Google" id="ProtNLM"/>
    </source>
</evidence>
<gene>
    <name evidence="1" type="ORF">GCM10010954_34720</name>
</gene>